<evidence type="ECO:0000313" key="3">
    <source>
        <dbReference type="EMBL" id="GLY75860.1"/>
    </source>
</evidence>
<proteinExistence type="predicted"/>
<dbReference type="AlphaFoldDB" id="A0A9W6VPM9"/>
<gene>
    <name evidence="3" type="ORF">Airi01_041270</name>
</gene>
<dbReference type="GO" id="GO:0004497">
    <property type="term" value="F:monooxygenase activity"/>
    <property type="evidence" value="ECO:0007669"/>
    <property type="project" value="UniProtKB-KW"/>
</dbReference>
<dbReference type="InterPro" id="IPR011251">
    <property type="entry name" value="Luciferase-like_dom"/>
</dbReference>
<dbReference type="CDD" id="cd01097">
    <property type="entry name" value="Tetrahydromethanopterin_reductase"/>
    <property type="match status" value="1"/>
</dbReference>
<protein>
    <submittedName>
        <fullName evidence="3">Monooxygenase</fullName>
    </submittedName>
</protein>
<keyword evidence="3" id="KW-0503">Monooxygenase</keyword>
<dbReference type="NCBIfam" id="TIGR03564">
    <property type="entry name" value="F420_MSMEG_4879"/>
    <property type="match status" value="1"/>
</dbReference>
<dbReference type="InterPro" id="IPR050564">
    <property type="entry name" value="F420-G6PD/mer"/>
</dbReference>
<dbReference type="PANTHER" id="PTHR43244">
    <property type="match status" value="1"/>
</dbReference>
<dbReference type="EMBL" id="BSTJ01000004">
    <property type="protein sequence ID" value="GLY75860.1"/>
    <property type="molecule type" value="Genomic_DNA"/>
</dbReference>
<evidence type="ECO:0000259" key="2">
    <source>
        <dbReference type="Pfam" id="PF00296"/>
    </source>
</evidence>
<dbReference type="Pfam" id="PF00296">
    <property type="entry name" value="Bac_luciferase"/>
    <property type="match status" value="1"/>
</dbReference>
<reference evidence="3" key="1">
    <citation type="submission" date="2023-03" db="EMBL/GenBank/DDBJ databases">
        <title>Actinoallomurus iriomotensis NBRC 103681.</title>
        <authorList>
            <person name="Ichikawa N."/>
            <person name="Sato H."/>
            <person name="Tonouchi N."/>
        </authorList>
    </citation>
    <scope>NUCLEOTIDE SEQUENCE</scope>
    <source>
        <strain evidence="3">NBRC 103681</strain>
    </source>
</reference>
<dbReference type="InterPro" id="IPR019910">
    <property type="entry name" value="Lucif-like_OxRdtase_MSMEG_4879"/>
</dbReference>
<evidence type="ECO:0000256" key="1">
    <source>
        <dbReference type="ARBA" id="ARBA00023002"/>
    </source>
</evidence>
<dbReference type="PANTHER" id="PTHR43244:SF1">
    <property type="entry name" value="5,10-METHYLENETETRAHYDROMETHANOPTERIN REDUCTASE"/>
    <property type="match status" value="1"/>
</dbReference>
<sequence>MAGLRPGMTIGVALYPPESGNTVDVVVGQARQAAEAGLRTAWFGQRFDYDAIALAGIVGREVPGLTVGTSAVPIFPRHPILISSQAQTSQAAAHGRFRFGLALGSRTMTESVFGVPYERPIARLREFLVALRSLLETGGAEFTGETLTARTSMPAAVPGADPAPPVLVAAMAPQALRVTGELADGTLPLLAGPRTLGEHIVPEITAAAERAGRPAPRVVAFVAGVVTDDVDAAREAAARQTAFYDRVPSYRRVIELEGAVKAADLVEIGDEAAIAAAVRRYFDAGATEVVLTQTDLAGDAGRLRTWKLLGELAGG</sequence>
<dbReference type="InterPro" id="IPR036661">
    <property type="entry name" value="Luciferase-like_sf"/>
</dbReference>
<dbReference type="Gene3D" id="3.20.20.30">
    <property type="entry name" value="Luciferase-like domain"/>
    <property type="match status" value="1"/>
</dbReference>
<dbReference type="GO" id="GO:0016705">
    <property type="term" value="F:oxidoreductase activity, acting on paired donors, with incorporation or reduction of molecular oxygen"/>
    <property type="evidence" value="ECO:0007669"/>
    <property type="project" value="InterPro"/>
</dbReference>
<keyword evidence="1" id="KW-0560">Oxidoreductase</keyword>
<organism evidence="3 4">
    <name type="scientific">Actinoallomurus iriomotensis</name>
    <dbReference type="NCBI Taxonomy" id="478107"/>
    <lineage>
        <taxon>Bacteria</taxon>
        <taxon>Bacillati</taxon>
        <taxon>Actinomycetota</taxon>
        <taxon>Actinomycetes</taxon>
        <taxon>Streptosporangiales</taxon>
        <taxon>Thermomonosporaceae</taxon>
        <taxon>Actinoallomurus</taxon>
    </lineage>
</organism>
<name>A0A9W6VPM9_9ACTN</name>
<dbReference type="SUPFAM" id="SSF51679">
    <property type="entry name" value="Bacterial luciferase-like"/>
    <property type="match status" value="1"/>
</dbReference>
<comment type="caution">
    <text evidence="3">The sequence shown here is derived from an EMBL/GenBank/DDBJ whole genome shotgun (WGS) entry which is preliminary data.</text>
</comment>
<dbReference type="Proteomes" id="UP001165135">
    <property type="component" value="Unassembled WGS sequence"/>
</dbReference>
<accession>A0A9W6VPM9</accession>
<evidence type="ECO:0000313" key="4">
    <source>
        <dbReference type="Proteomes" id="UP001165135"/>
    </source>
</evidence>
<feature type="domain" description="Luciferase-like" evidence="2">
    <location>
        <begin position="21"/>
        <end position="269"/>
    </location>
</feature>